<dbReference type="Pfam" id="PF10431">
    <property type="entry name" value="ClpB_D2-small"/>
    <property type="match status" value="1"/>
</dbReference>
<dbReference type="InterPro" id="IPR050052">
    <property type="entry name" value="ATP-dep_Clp_protease_ClpX"/>
</dbReference>
<dbReference type="PANTHER" id="PTHR48102:SF7">
    <property type="entry name" value="ATP-DEPENDENT CLP PROTEASE ATP-BINDING SUBUNIT CLPX-LIKE, MITOCHONDRIAL"/>
    <property type="match status" value="1"/>
</dbReference>
<dbReference type="GO" id="GO:0016887">
    <property type="term" value="F:ATP hydrolysis activity"/>
    <property type="evidence" value="ECO:0007669"/>
    <property type="project" value="InterPro"/>
</dbReference>
<dbReference type="OrthoDB" id="9804062at2"/>
<dbReference type="InterPro" id="IPR003593">
    <property type="entry name" value="AAA+_ATPase"/>
</dbReference>
<dbReference type="Pfam" id="PF07724">
    <property type="entry name" value="AAA_2"/>
    <property type="match status" value="1"/>
</dbReference>
<evidence type="ECO:0000256" key="2">
    <source>
        <dbReference type="ARBA" id="ARBA00022840"/>
    </source>
</evidence>
<dbReference type="InterPro" id="IPR003959">
    <property type="entry name" value="ATPase_AAA_core"/>
</dbReference>
<dbReference type="GO" id="GO:0051603">
    <property type="term" value="P:proteolysis involved in protein catabolic process"/>
    <property type="evidence" value="ECO:0007669"/>
    <property type="project" value="TreeGrafter"/>
</dbReference>
<dbReference type="RefSeq" id="WP_137424140.1">
    <property type="nucleotide sequence ID" value="NZ_CP040098.1"/>
</dbReference>
<keyword evidence="1" id="KW-0547">Nucleotide-binding</keyword>
<dbReference type="AlphaFoldDB" id="A0A4V1ERM6"/>
<dbReference type="EMBL" id="CP040098">
    <property type="protein sequence ID" value="QCQ22171.1"/>
    <property type="molecule type" value="Genomic_DNA"/>
</dbReference>
<evidence type="ECO:0000259" key="4">
    <source>
        <dbReference type="SMART" id="SM00382"/>
    </source>
</evidence>
<sequence length="595" mass="68240">MIEKLQKFPDQEEIEKELSDYLSKKYGRPIKVVSPMMMPEAKKKDEGGAGAPPSVEKIRFDMKPEELETYLDQYVVKQEDAKAVLATKICTHYNRIRWQQQRGRAATDQTIGRIKNNIVLIGPTGVGKTYLVKLIAQKLGVPFVKGDATKFSETGYVGGDVEDLIRDLVKEADDDIQLAQYGIVFIDEIDKIASSRNLVGPDVSRTGVQRALLKPLEETEVDLRVPHDPISQIQAIEHYRKTGKREKQTINTRNILFIVSGAFGDLASIVKRRVESQGVGFGANVQSRENDYRYLKSVKAEDLIAYGFESEFVGRLPVVAVLEPLTEDDLYDILRNPNNPVILGKKEDFRSYGIDLKFDDTALRLIAEMAHREKTGARGLVSVIERVLLPFEKRLPSSSVRYLTVTEEVVRRAREELEFILLNPEDPDRLHRYERLVGEEKESARDQVMRRKKSYIQKYPFVFSPDRLELLLDEHLRTGITIEALFDEFILLYNQVKVFEDDFHEQHGFRIHFDDQAISAIIRKAIEQGLSASEICRRISRDYDYGFNLVADRSGQTQFILPEAAVEDPGVYLDELIRETYRRHPLKTPDMQKEL</sequence>
<accession>A0A4V1ERM6</accession>
<reference evidence="6 7" key="2">
    <citation type="submission" date="2019-05" db="EMBL/GenBank/DDBJ databases">
        <authorList>
            <person name="Suflita J.M."/>
            <person name="Marks C.R."/>
        </authorList>
    </citation>
    <scope>NUCLEOTIDE SEQUENCE [LARGE SCALE GENOMIC DNA]</scope>
    <source>
        <strain evidence="6 7">ALDC</strain>
    </source>
</reference>
<protein>
    <submittedName>
        <fullName evidence="6">AAA family ATPase</fullName>
    </submittedName>
</protein>
<keyword evidence="3" id="KW-0143">Chaperone</keyword>
<dbReference type="GO" id="GO:0005524">
    <property type="term" value="F:ATP binding"/>
    <property type="evidence" value="ECO:0007669"/>
    <property type="project" value="UniProtKB-KW"/>
</dbReference>
<dbReference type="PANTHER" id="PTHR48102">
    <property type="entry name" value="ATP-DEPENDENT CLP PROTEASE ATP-BINDING SUBUNIT CLPX-LIKE, MITOCHONDRIAL-RELATED"/>
    <property type="match status" value="1"/>
</dbReference>
<keyword evidence="7" id="KW-1185">Reference proteome</keyword>
<name>A0A4V1ERM6_9BACT</name>
<dbReference type="Gene3D" id="1.10.8.60">
    <property type="match status" value="1"/>
</dbReference>
<dbReference type="InterPro" id="IPR027417">
    <property type="entry name" value="P-loop_NTPase"/>
</dbReference>
<dbReference type="InterPro" id="IPR019489">
    <property type="entry name" value="Clp_ATPase_C"/>
</dbReference>
<reference evidence="6 7" key="1">
    <citation type="submission" date="2019-05" db="EMBL/GenBank/DDBJ databases">
        <title>The Complete Genome Sequence of the n-alkane-degrading Desulfoglaeba alkanexedens ALDC reveals multiple alkylsuccinate synthase gene clusters.</title>
        <authorList>
            <person name="Callaghan A.V."/>
            <person name="Davidova I.A."/>
            <person name="Duncan K.E."/>
            <person name="Morris B."/>
            <person name="McInerney M.J."/>
        </authorList>
    </citation>
    <scope>NUCLEOTIDE SEQUENCE [LARGE SCALE GENOMIC DNA]</scope>
    <source>
        <strain evidence="6 7">ALDC</strain>
    </source>
</reference>
<dbReference type="SUPFAM" id="SSF52540">
    <property type="entry name" value="P-loop containing nucleoside triphosphate hydrolases"/>
    <property type="match status" value="1"/>
</dbReference>
<keyword evidence="2" id="KW-0067">ATP-binding</keyword>
<feature type="domain" description="Clp ATPase C-terminal" evidence="5">
    <location>
        <begin position="325"/>
        <end position="419"/>
    </location>
</feature>
<dbReference type="Gene3D" id="3.40.50.300">
    <property type="entry name" value="P-loop containing nucleotide triphosphate hydrolases"/>
    <property type="match status" value="1"/>
</dbReference>
<evidence type="ECO:0000313" key="6">
    <source>
        <dbReference type="EMBL" id="QCQ22171.1"/>
    </source>
</evidence>
<dbReference type="SMART" id="SM01086">
    <property type="entry name" value="ClpB_D2-small"/>
    <property type="match status" value="1"/>
</dbReference>
<dbReference type="KEGG" id="dax:FDQ92_08365"/>
<evidence type="ECO:0000313" key="7">
    <source>
        <dbReference type="Proteomes" id="UP000298602"/>
    </source>
</evidence>
<feature type="domain" description="AAA+ ATPase" evidence="4">
    <location>
        <begin position="114"/>
        <end position="280"/>
    </location>
</feature>
<dbReference type="Proteomes" id="UP000298602">
    <property type="component" value="Chromosome"/>
</dbReference>
<dbReference type="SMART" id="SM00382">
    <property type="entry name" value="AAA"/>
    <property type="match status" value="1"/>
</dbReference>
<organism evidence="6 7">
    <name type="scientific">Desulfoglaeba alkanexedens ALDC</name>
    <dbReference type="NCBI Taxonomy" id="980445"/>
    <lineage>
        <taxon>Bacteria</taxon>
        <taxon>Pseudomonadati</taxon>
        <taxon>Thermodesulfobacteriota</taxon>
        <taxon>Syntrophobacteria</taxon>
        <taxon>Syntrophobacterales</taxon>
        <taxon>Syntrophobacteraceae</taxon>
        <taxon>Desulfoglaeba</taxon>
    </lineage>
</organism>
<gene>
    <name evidence="6" type="ORF">FDQ92_08365</name>
</gene>
<evidence type="ECO:0000259" key="5">
    <source>
        <dbReference type="SMART" id="SM01086"/>
    </source>
</evidence>
<evidence type="ECO:0000256" key="3">
    <source>
        <dbReference type="ARBA" id="ARBA00023186"/>
    </source>
</evidence>
<evidence type="ECO:0000256" key="1">
    <source>
        <dbReference type="ARBA" id="ARBA00022741"/>
    </source>
</evidence>
<proteinExistence type="predicted"/>